<keyword evidence="7" id="KW-1015">Disulfide bond</keyword>
<dbReference type="GeneID" id="103586543"/>
<dbReference type="Pfam" id="PF07686">
    <property type="entry name" value="V-set"/>
    <property type="match status" value="1"/>
</dbReference>
<dbReference type="InterPro" id="IPR013783">
    <property type="entry name" value="Ig-like_fold"/>
</dbReference>
<sequence length="491" mass="55419">MAVFPNSCLRGLLILTLLQLLDSAHFDVIGPPEPILALVGEYAELPCHLSPNVSAEHMELRWFRNTFSPAVLVHRDGREQQKEQMSEYQGRVILVEDGISKGHVAVRILGVMASDAGIYGCSFSYKEAHKEAFLHLKVAALGSDPHIHMEVEKRGEIRLECTSVGWYPEPQVHWRTSKGQKFPSTSESRNPDKEGLFMVAASLIIRDTSVENVSCCIQNLLLGQEKEVGISIPAPLFPIWKTLMLLSVPLGLIIIGIFCIWKCYKKSKRDSQDGTVPIDWELARLHAVDVTLDRDTAYPSFFLYDDSKSVHLEDSHQELPENPERFDSWPCVLGCTRFTQGRHYWEVEVGGRTDWLVGVCRENVMRKGFILMTPKSGFWVIELSGKEYWALTPLRTPLLVSEVPHRVGIFLDYESGTISFYNINDRSHIYTFPKESFSGPLCPLFCLWSCDDKPLTICPIVDGPPEVTVLADVQELSKHFLMSPMEGPKEG</sequence>
<dbReference type="Pfam" id="PF13765">
    <property type="entry name" value="PRY"/>
    <property type="match status" value="1"/>
</dbReference>
<evidence type="ECO:0000256" key="10">
    <source>
        <dbReference type="SAM" id="Phobius"/>
    </source>
</evidence>
<dbReference type="CDD" id="cd05713">
    <property type="entry name" value="IgV_MOG_like"/>
    <property type="match status" value="1"/>
</dbReference>
<proteinExistence type="inferred from homology"/>
<evidence type="ECO:0000313" key="15">
    <source>
        <dbReference type="RefSeq" id="XP_008566062.1"/>
    </source>
</evidence>
<evidence type="ECO:0000259" key="12">
    <source>
        <dbReference type="PROSITE" id="PS50188"/>
    </source>
</evidence>
<dbReference type="InterPro" id="IPR003877">
    <property type="entry name" value="SPRY_dom"/>
</dbReference>
<reference evidence="15 16" key="1">
    <citation type="submission" date="2025-05" db="UniProtKB">
        <authorList>
            <consortium name="RefSeq"/>
        </authorList>
    </citation>
    <scope>IDENTIFICATION</scope>
</reference>
<feature type="domain" description="Ig-like" evidence="13">
    <location>
        <begin position="145"/>
        <end position="231"/>
    </location>
</feature>
<dbReference type="Proteomes" id="UP000694923">
    <property type="component" value="Unplaced"/>
</dbReference>
<dbReference type="SMART" id="SM00406">
    <property type="entry name" value="IGv"/>
    <property type="match status" value="1"/>
</dbReference>
<dbReference type="InterPro" id="IPR050504">
    <property type="entry name" value="IgSF_BTN/MOG"/>
</dbReference>
<dbReference type="InterPro" id="IPR043136">
    <property type="entry name" value="B30.2/SPRY_sf"/>
</dbReference>
<evidence type="ECO:0000256" key="4">
    <source>
        <dbReference type="ARBA" id="ARBA00022729"/>
    </source>
</evidence>
<evidence type="ECO:0000256" key="6">
    <source>
        <dbReference type="ARBA" id="ARBA00023136"/>
    </source>
</evidence>
<evidence type="ECO:0000259" key="13">
    <source>
        <dbReference type="PROSITE" id="PS50835"/>
    </source>
</evidence>
<evidence type="ECO:0000256" key="2">
    <source>
        <dbReference type="ARBA" id="ARBA00007591"/>
    </source>
</evidence>
<keyword evidence="4 11" id="KW-0732">Signal</keyword>
<evidence type="ECO:0000256" key="7">
    <source>
        <dbReference type="ARBA" id="ARBA00023157"/>
    </source>
</evidence>
<dbReference type="RefSeq" id="XP_008566062.1">
    <property type="nucleotide sequence ID" value="XM_008567840.1"/>
</dbReference>
<keyword evidence="9" id="KW-0393">Immunoglobulin domain</keyword>
<dbReference type="PRINTS" id="PR01407">
    <property type="entry name" value="BUTYPHLNCDUF"/>
</dbReference>
<evidence type="ECO:0000313" key="16">
    <source>
        <dbReference type="RefSeq" id="XP_008566063.1"/>
    </source>
</evidence>
<keyword evidence="5 10" id="KW-1133">Transmembrane helix</keyword>
<keyword evidence="14" id="KW-1185">Reference proteome</keyword>
<feature type="domain" description="B30.2/SPRY" evidence="12">
    <location>
        <begin position="270"/>
        <end position="464"/>
    </location>
</feature>
<comment type="similarity">
    <text evidence="2">Belongs to the immunoglobulin superfamily. BTN/MOG family.</text>
</comment>
<evidence type="ECO:0000256" key="11">
    <source>
        <dbReference type="SAM" id="SignalP"/>
    </source>
</evidence>
<evidence type="ECO:0000313" key="14">
    <source>
        <dbReference type="Proteomes" id="UP000694923"/>
    </source>
</evidence>
<comment type="subcellular location">
    <subcellularLocation>
        <location evidence="1">Membrane</location>
        <topology evidence="1">Single-pass type I membrane protein</topology>
    </subcellularLocation>
</comment>
<evidence type="ECO:0000256" key="8">
    <source>
        <dbReference type="ARBA" id="ARBA00023180"/>
    </source>
</evidence>
<dbReference type="PANTHER" id="PTHR24100:SF138">
    <property type="entry name" value="BUTYROPHILIN SUBFAMILY 1 MEMBER A1"/>
    <property type="match status" value="1"/>
</dbReference>
<dbReference type="RefSeq" id="XP_008566063.1">
    <property type="nucleotide sequence ID" value="XM_008567841.1"/>
</dbReference>
<keyword evidence="8" id="KW-0325">Glycoprotein</keyword>
<dbReference type="InterPro" id="IPR013320">
    <property type="entry name" value="ConA-like_dom_sf"/>
</dbReference>
<dbReference type="InterPro" id="IPR036179">
    <property type="entry name" value="Ig-like_dom_sf"/>
</dbReference>
<dbReference type="InterPro" id="IPR001870">
    <property type="entry name" value="B30.2/SPRY"/>
</dbReference>
<keyword evidence="6 10" id="KW-0472">Membrane</keyword>
<feature type="signal peptide" evidence="11">
    <location>
        <begin position="1"/>
        <end position="23"/>
    </location>
</feature>
<dbReference type="SMART" id="SM00409">
    <property type="entry name" value="IG"/>
    <property type="match status" value="1"/>
</dbReference>
<evidence type="ECO:0000313" key="17">
    <source>
        <dbReference type="RefSeq" id="XP_008566065.1"/>
    </source>
</evidence>
<dbReference type="InterPro" id="IPR003879">
    <property type="entry name" value="Butyrophylin_SPRY"/>
</dbReference>
<dbReference type="SMART" id="SM00589">
    <property type="entry name" value="PRY"/>
    <property type="match status" value="1"/>
</dbReference>
<dbReference type="InterPro" id="IPR013106">
    <property type="entry name" value="Ig_V-set"/>
</dbReference>
<dbReference type="PROSITE" id="PS50835">
    <property type="entry name" value="IG_LIKE"/>
    <property type="match status" value="2"/>
</dbReference>
<gene>
    <name evidence="15 16 17" type="primary">LOC103586543</name>
</gene>
<feature type="transmembrane region" description="Helical" evidence="10">
    <location>
        <begin position="239"/>
        <end position="261"/>
    </location>
</feature>
<dbReference type="CDD" id="cd15819">
    <property type="entry name" value="SPRY_PRY_BTN1_2"/>
    <property type="match status" value="1"/>
</dbReference>
<evidence type="ECO:0000256" key="3">
    <source>
        <dbReference type="ARBA" id="ARBA00022692"/>
    </source>
</evidence>
<dbReference type="Gene3D" id="2.60.40.10">
    <property type="entry name" value="Immunoglobulins"/>
    <property type="match status" value="2"/>
</dbReference>
<evidence type="ECO:0000256" key="1">
    <source>
        <dbReference type="ARBA" id="ARBA00004479"/>
    </source>
</evidence>
<dbReference type="InterPro" id="IPR003599">
    <property type="entry name" value="Ig_sub"/>
</dbReference>
<dbReference type="Pfam" id="PF00622">
    <property type="entry name" value="SPRY"/>
    <property type="match status" value="1"/>
</dbReference>
<feature type="domain" description="Ig-like" evidence="13">
    <location>
        <begin position="40"/>
        <end position="139"/>
    </location>
</feature>
<feature type="chain" id="PRO_5045021313" evidence="11">
    <location>
        <begin position="24"/>
        <end position="491"/>
    </location>
</feature>
<accession>A0ABM0QCH4</accession>
<dbReference type="InterPro" id="IPR037958">
    <property type="entry name" value="SPRY/PRY_BTN1/2"/>
</dbReference>
<organism evidence="14 17">
    <name type="scientific">Galeopterus variegatus</name>
    <name type="common">Malayan flying lemur</name>
    <name type="synonym">Cynocephalus variegatus</name>
    <dbReference type="NCBI Taxonomy" id="482537"/>
    <lineage>
        <taxon>Eukaryota</taxon>
        <taxon>Metazoa</taxon>
        <taxon>Chordata</taxon>
        <taxon>Craniata</taxon>
        <taxon>Vertebrata</taxon>
        <taxon>Euteleostomi</taxon>
        <taxon>Mammalia</taxon>
        <taxon>Eutheria</taxon>
        <taxon>Euarchontoglires</taxon>
        <taxon>Dermoptera</taxon>
        <taxon>Cynocephalidae</taxon>
        <taxon>Galeopterus</taxon>
    </lineage>
</organism>
<name>A0ABM0QCH4_GALVR</name>
<dbReference type="Pfam" id="PF22705">
    <property type="entry name" value="C2-set_3"/>
    <property type="match status" value="1"/>
</dbReference>
<evidence type="ECO:0000256" key="9">
    <source>
        <dbReference type="ARBA" id="ARBA00023319"/>
    </source>
</evidence>
<keyword evidence="3 10" id="KW-0812">Transmembrane</keyword>
<dbReference type="PANTHER" id="PTHR24100">
    <property type="entry name" value="BUTYROPHILIN"/>
    <property type="match status" value="1"/>
</dbReference>
<dbReference type="InterPro" id="IPR007110">
    <property type="entry name" value="Ig-like_dom"/>
</dbReference>
<dbReference type="InterPro" id="IPR006574">
    <property type="entry name" value="PRY"/>
</dbReference>
<dbReference type="InterPro" id="IPR053896">
    <property type="entry name" value="BTN3A2-like_Ig-C"/>
</dbReference>
<protein>
    <submittedName>
        <fullName evidence="15 16">Butyrophilin subfamily 1 member A1-like</fullName>
    </submittedName>
</protein>
<dbReference type="Gene3D" id="2.60.120.920">
    <property type="match status" value="1"/>
</dbReference>
<dbReference type="SUPFAM" id="SSF48726">
    <property type="entry name" value="Immunoglobulin"/>
    <property type="match status" value="2"/>
</dbReference>
<evidence type="ECO:0000256" key="5">
    <source>
        <dbReference type="ARBA" id="ARBA00022989"/>
    </source>
</evidence>
<dbReference type="RefSeq" id="XP_008566065.1">
    <property type="nucleotide sequence ID" value="XM_008567843.1"/>
</dbReference>
<dbReference type="SMART" id="SM00449">
    <property type="entry name" value="SPRY"/>
    <property type="match status" value="1"/>
</dbReference>
<dbReference type="PROSITE" id="PS50188">
    <property type="entry name" value="B302_SPRY"/>
    <property type="match status" value="1"/>
</dbReference>
<dbReference type="SUPFAM" id="SSF49899">
    <property type="entry name" value="Concanavalin A-like lectins/glucanases"/>
    <property type="match status" value="1"/>
</dbReference>